<comment type="caution">
    <text evidence="2">The sequence shown here is derived from an EMBL/GenBank/DDBJ whole genome shotgun (WGS) entry which is preliminary data.</text>
</comment>
<dbReference type="OMA" id="NHRDNNE"/>
<dbReference type="AlphaFoldDB" id="A0A200QMJ0"/>
<organism evidence="2 3">
    <name type="scientific">Macleaya cordata</name>
    <name type="common">Five-seeded plume-poppy</name>
    <name type="synonym">Bocconia cordata</name>
    <dbReference type="NCBI Taxonomy" id="56857"/>
    <lineage>
        <taxon>Eukaryota</taxon>
        <taxon>Viridiplantae</taxon>
        <taxon>Streptophyta</taxon>
        <taxon>Embryophyta</taxon>
        <taxon>Tracheophyta</taxon>
        <taxon>Spermatophyta</taxon>
        <taxon>Magnoliopsida</taxon>
        <taxon>Ranunculales</taxon>
        <taxon>Papaveraceae</taxon>
        <taxon>Papaveroideae</taxon>
        <taxon>Macleaya</taxon>
    </lineage>
</organism>
<feature type="compositionally biased region" description="Basic residues" evidence="1">
    <location>
        <begin position="58"/>
        <end position="67"/>
    </location>
</feature>
<name>A0A200QMJ0_MACCD</name>
<protein>
    <submittedName>
        <fullName evidence="2">Uncharacterized protein</fullName>
    </submittedName>
</protein>
<evidence type="ECO:0000256" key="1">
    <source>
        <dbReference type="SAM" id="MobiDB-lite"/>
    </source>
</evidence>
<feature type="compositionally biased region" description="Polar residues" evidence="1">
    <location>
        <begin position="70"/>
        <end position="82"/>
    </location>
</feature>
<proteinExistence type="predicted"/>
<dbReference type="InParanoid" id="A0A200QMJ0"/>
<gene>
    <name evidence="2" type="ORF">BVC80_8997g20</name>
</gene>
<evidence type="ECO:0000313" key="2">
    <source>
        <dbReference type="EMBL" id="OVA11645.1"/>
    </source>
</evidence>
<feature type="compositionally biased region" description="Basic and acidic residues" evidence="1">
    <location>
        <begin position="102"/>
        <end position="114"/>
    </location>
</feature>
<accession>A0A200QMJ0</accession>
<dbReference type="Proteomes" id="UP000195402">
    <property type="component" value="Unassembled WGS sequence"/>
</dbReference>
<feature type="region of interest" description="Disordered" evidence="1">
    <location>
        <begin position="42"/>
        <end position="82"/>
    </location>
</feature>
<keyword evidence="3" id="KW-1185">Reference proteome</keyword>
<dbReference type="EMBL" id="MVGT01001586">
    <property type="protein sequence ID" value="OVA11645.1"/>
    <property type="molecule type" value="Genomic_DNA"/>
</dbReference>
<evidence type="ECO:0000313" key="3">
    <source>
        <dbReference type="Proteomes" id="UP000195402"/>
    </source>
</evidence>
<sequence>MKFFLLDFVTSCYRPSSQSPHMAVQPSPSSFLLEEEIRANSKPLSYAGGEDDHNPPPSKKRGKKKVVVTRSHSMSSASQWKPSLTAISEDDKVVVTVVSKSSSERRTVRSDGKVAGKSGSKARIRASDYHHNHRDNNEYRLARSIVNFSLYFGDGPSIERTPKSKSTCTHVRC</sequence>
<dbReference type="PANTHER" id="PTHR35318">
    <property type="entry name" value="BNAA10G08410D PROTEIN"/>
    <property type="match status" value="1"/>
</dbReference>
<reference evidence="2 3" key="1">
    <citation type="journal article" date="2017" name="Mol. Plant">
        <title>The Genome of Medicinal Plant Macleaya cordata Provides New Insights into Benzylisoquinoline Alkaloids Metabolism.</title>
        <authorList>
            <person name="Liu X."/>
            <person name="Liu Y."/>
            <person name="Huang P."/>
            <person name="Ma Y."/>
            <person name="Qing Z."/>
            <person name="Tang Q."/>
            <person name="Cao H."/>
            <person name="Cheng P."/>
            <person name="Zheng Y."/>
            <person name="Yuan Z."/>
            <person name="Zhou Y."/>
            <person name="Liu J."/>
            <person name="Tang Z."/>
            <person name="Zhuo Y."/>
            <person name="Zhang Y."/>
            <person name="Yu L."/>
            <person name="Huang J."/>
            <person name="Yang P."/>
            <person name="Peng Q."/>
            <person name="Zhang J."/>
            <person name="Jiang W."/>
            <person name="Zhang Z."/>
            <person name="Lin K."/>
            <person name="Ro D.K."/>
            <person name="Chen X."/>
            <person name="Xiong X."/>
            <person name="Shang Y."/>
            <person name="Huang S."/>
            <person name="Zeng J."/>
        </authorList>
    </citation>
    <scope>NUCLEOTIDE SEQUENCE [LARGE SCALE GENOMIC DNA]</scope>
    <source>
        <strain evidence="3">cv. BLH2017</strain>
        <tissue evidence="2">Root</tissue>
    </source>
</reference>
<dbReference type="PANTHER" id="PTHR35318:SF2">
    <property type="entry name" value="OS08G0138900 PROTEIN"/>
    <property type="match status" value="1"/>
</dbReference>
<feature type="region of interest" description="Disordered" evidence="1">
    <location>
        <begin position="99"/>
        <end position="123"/>
    </location>
</feature>